<gene>
    <name evidence="12" type="ORF">D9Q98_000092</name>
</gene>
<evidence type="ECO:0000256" key="5">
    <source>
        <dbReference type="ARBA" id="ARBA00022777"/>
    </source>
</evidence>
<keyword evidence="2 10" id="KW-0723">Serine/threonine-protein kinase</keyword>
<name>A0A9D4TXQ6_CHLVU</name>
<feature type="binding site" evidence="9">
    <location>
        <position position="103"/>
    </location>
    <ligand>
        <name>ATP</name>
        <dbReference type="ChEBI" id="CHEBI:30616"/>
    </ligand>
</feature>
<sequence length="443" mass="47529">MDWWKQQLSACVESVAVAVPQVQASLTQLGHNMGEWVGGLGAGGGAAGGGAAVGREYEVGGRRLRVIRQLGEGGYSFVYLVKLVQGDGLAAASLGTDTLYALKRVLCGSQEQLAEAQHEVAVMRRLRHPCLLPLLDAAVQQQATPDGGSRRVVLMLFPVYGQGNLFDFVQQQRQLWRHQLQAAQPAARTALVARQLCDVLHLFLQVCAALHSMHSMDPPLAHRDIKPQNVLIRRSQSAASASGSAGAVQLLEQQQQQGVPAEWSGAGGNGPEFSEPAVVAVEAGGQAGRQQRLAAWQRQYEAVLMDFGSTRTALVQVRNRAEAMAVQEDAERQCTAPYRAPELWDVPSCCTLDERVDVWSLGCLLYFMVCGQSPFERSAGEAGGSLMLAVANGRLTWPDEAAPSCPASIQQLVASCLDTDISTRPRVAEVVARAERVLASLAS</sequence>
<organism evidence="12 13">
    <name type="scientific">Chlorella vulgaris</name>
    <name type="common">Green alga</name>
    <dbReference type="NCBI Taxonomy" id="3077"/>
    <lineage>
        <taxon>Eukaryota</taxon>
        <taxon>Viridiplantae</taxon>
        <taxon>Chlorophyta</taxon>
        <taxon>core chlorophytes</taxon>
        <taxon>Trebouxiophyceae</taxon>
        <taxon>Chlorellales</taxon>
        <taxon>Chlorellaceae</taxon>
        <taxon>Chlorella clade</taxon>
        <taxon>Chlorella</taxon>
    </lineage>
</organism>
<dbReference type="GO" id="GO:0004674">
    <property type="term" value="F:protein serine/threonine kinase activity"/>
    <property type="evidence" value="ECO:0007669"/>
    <property type="project" value="UniProtKB-KW"/>
</dbReference>
<proteinExistence type="inferred from homology"/>
<dbReference type="EMBL" id="SIDB01000001">
    <property type="protein sequence ID" value="KAI3437640.1"/>
    <property type="molecule type" value="Genomic_DNA"/>
</dbReference>
<dbReference type="SUPFAM" id="SSF56112">
    <property type="entry name" value="Protein kinase-like (PK-like)"/>
    <property type="match status" value="1"/>
</dbReference>
<dbReference type="PANTHER" id="PTHR45998">
    <property type="entry name" value="SERINE/THREONINE-PROTEIN KINASE 16"/>
    <property type="match status" value="1"/>
</dbReference>
<keyword evidence="13" id="KW-1185">Reference proteome</keyword>
<dbReference type="PANTHER" id="PTHR45998:SF2">
    <property type="entry name" value="SERINE_THREONINE-PROTEIN KINASE 16"/>
    <property type="match status" value="1"/>
</dbReference>
<dbReference type="InterPro" id="IPR017441">
    <property type="entry name" value="Protein_kinase_ATP_BS"/>
</dbReference>
<keyword evidence="3" id="KW-0808">Transferase</keyword>
<keyword evidence="5" id="KW-0418">Kinase</keyword>
<dbReference type="Pfam" id="PF00069">
    <property type="entry name" value="Pkinase"/>
    <property type="match status" value="2"/>
</dbReference>
<evidence type="ECO:0000256" key="6">
    <source>
        <dbReference type="ARBA" id="ARBA00022840"/>
    </source>
</evidence>
<dbReference type="Gene3D" id="1.10.510.10">
    <property type="entry name" value="Transferase(Phosphotransferase) domain 1"/>
    <property type="match status" value="2"/>
</dbReference>
<keyword evidence="4 9" id="KW-0547">Nucleotide-binding</keyword>
<evidence type="ECO:0000256" key="9">
    <source>
        <dbReference type="PROSITE-ProRule" id="PRU10141"/>
    </source>
</evidence>
<evidence type="ECO:0000256" key="2">
    <source>
        <dbReference type="ARBA" id="ARBA00022527"/>
    </source>
</evidence>
<dbReference type="InterPro" id="IPR052239">
    <property type="entry name" value="Ser/Thr-specific_kinases"/>
</dbReference>
<comment type="catalytic activity">
    <reaction evidence="8">
        <text>L-seryl-[protein] + ATP = O-phospho-L-seryl-[protein] + ADP + H(+)</text>
        <dbReference type="Rhea" id="RHEA:17989"/>
        <dbReference type="Rhea" id="RHEA-COMP:9863"/>
        <dbReference type="Rhea" id="RHEA-COMP:11604"/>
        <dbReference type="ChEBI" id="CHEBI:15378"/>
        <dbReference type="ChEBI" id="CHEBI:29999"/>
        <dbReference type="ChEBI" id="CHEBI:30616"/>
        <dbReference type="ChEBI" id="CHEBI:83421"/>
        <dbReference type="ChEBI" id="CHEBI:456216"/>
        <dbReference type="EC" id="2.7.11.1"/>
    </reaction>
</comment>
<evidence type="ECO:0000313" key="12">
    <source>
        <dbReference type="EMBL" id="KAI3437640.1"/>
    </source>
</evidence>
<dbReference type="OrthoDB" id="248923at2759"/>
<keyword evidence="6 9" id="KW-0067">ATP-binding</keyword>
<dbReference type="Proteomes" id="UP001055712">
    <property type="component" value="Unassembled WGS sequence"/>
</dbReference>
<dbReference type="PROSITE" id="PS50011">
    <property type="entry name" value="PROTEIN_KINASE_DOM"/>
    <property type="match status" value="1"/>
</dbReference>
<dbReference type="GO" id="GO:0005737">
    <property type="term" value="C:cytoplasm"/>
    <property type="evidence" value="ECO:0007669"/>
    <property type="project" value="TreeGrafter"/>
</dbReference>
<protein>
    <recommendedName>
        <fullName evidence="1">non-specific serine/threonine protein kinase</fullName>
        <ecNumber evidence="1">2.7.11.1</ecNumber>
    </recommendedName>
</protein>
<dbReference type="PROSITE" id="PS00108">
    <property type="entry name" value="PROTEIN_KINASE_ST"/>
    <property type="match status" value="1"/>
</dbReference>
<dbReference type="PROSITE" id="PS00107">
    <property type="entry name" value="PROTEIN_KINASE_ATP"/>
    <property type="match status" value="1"/>
</dbReference>
<evidence type="ECO:0000256" key="1">
    <source>
        <dbReference type="ARBA" id="ARBA00012513"/>
    </source>
</evidence>
<feature type="domain" description="Protein kinase" evidence="11">
    <location>
        <begin position="64"/>
        <end position="438"/>
    </location>
</feature>
<dbReference type="InterPro" id="IPR000719">
    <property type="entry name" value="Prot_kinase_dom"/>
</dbReference>
<dbReference type="GO" id="GO:0005524">
    <property type="term" value="F:ATP binding"/>
    <property type="evidence" value="ECO:0007669"/>
    <property type="project" value="UniProtKB-UniRule"/>
</dbReference>
<evidence type="ECO:0000256" key="8">
    <source>
        <dbReference type="ARBA" id="ARBA00048679"/>
    </source>
</evidence>
<dbReference type="EC" id="2.7.11.1" evidence="1"/>
<evidence type="ECO:0000313" key="13">
    <source>
        <dbReference type="Proteomes" id="UP001055712"/>
    </source>
</evidence>
<evidence type="ECO:0000256" key="7">
    <source>
        <dbReference type="ARBA" id="ARBA00047899"/>
    </source>
</evidence>
<dbReference type="InterPro" id="IPR011009">
    <property type="entry name" value="Kinase-like_dom_sf"/>
</dbReference>
<dbReference type="AlphaFoldDB" id="A0A9D4TXQ6"/>
<evidence type="ECO:0000256" key="4">
    <source>
        <dbReference type="ARBA" id="ARBA00022741"/>
    </source>
</evidence>
<comment type="catalytic activity">
    <reaction evidence="7">
        <text>L-threonyl-[protein] + ATP = O-phospho-L-threonyl-[protein] + ADP + H(+)</text>
        <dbReference type="Rhea" id="RHEA:46608"/>
        <dbReference type="Rhea" id="RHEA-COMP:11060"/>
        <dbReference type="Rhea" id="RHEA-COMP:11605"/>
        <dbReference type="ChEBI" id="CHEBI:15378"/>
        <dbReference type="ChEBI" id="CHEBI:30013"/>
        <dbReference type="ChEBI" id="CHEBI:30616"/>
        <dbReference type="ChEBI" id="CHEBI:61977"/>
        <dbReference type="ChEBI" id="CHEBI:456216"/>
        <dbReference type="EC" id="2.7.11.1"/>
    </reaction>
</comment>
<comment type="similarity">
    <text evidence="10">Belongs to the protein kinase superfamily.</text>
</comment>
<evidence type="ECO:0000259" key="11">
    <source>
        <dbReference type="PROSITE" id="PS50011"/>
    </source>
</evidence>
<reference evidence="12" key="1">
    <citation type="journal article" date="2019" name="Plant J.">
        <title>Chlorella vulgaris genome assembly and annotation reveals the molecular basis for metabolic acclimation to high light conditions.</title>
        <authorList>
            <person name="Cecchin M."/>
            <person name="Marcolungo L."/>
            <person name="Rossato M."/>
            <person name="Girolomoni L."/>
            <person name="Cosentino E."/>
            <person name="Cuine S."/>
            <person name="Li-Beisson Y."/>
            <person name="Delledonne M."/>
            <person name="Ballottari M."/>
        </authorList>
    </citation>
    <scope>NUCLEOTIDE SEQUENCE</scope>
    <source>
        <strain evidence="12">211/11P</strain>
    </source>
</reference>
<dbReference type="SMART" id="SM00220">
    <property type="entry name" value="S_TKc"/>
    <property type="match status" value="1"/>
</dbReference>
<comment type="caution">
    <text evidence="12">The sequence shown here is derived from an EMBL/GenBank/DDBJ whole genome shotgun (WGS) entry which is preliminary data.</text>
</comment>
<reference evidence="12" key="2">
    <citation type="submission" date="2020-11" db="EMBL/GenBank/DDBJ databases">
        <authorList>
            <person name="Cecchin M."/>
            <person name="Marcolungo L."/>
            <person name="Rossato M."/>
            <person name="Girolomoni L."/>
            <person name="Cosentino E."/>
            <person name="Cuine S."/>
            <person name="Li-Beisson Y."/>
            <person name="Delledonne M."/>
            <person name="Ballottari M."/>
        </authorList>
    </citation>
    <scope>NUCLEOTIDE SEQUENCE</scope>
    <source>
        <strain evidence="12">211/11P</strain>
        <tissue evidence="12">Whole cell</tissue>
    </source>
</reference>
<evidence type="ECO:0000256" key="3">
    <source>
        <dbReference type="ARBA" id="ARBA00022679"/>
    </source>
</evidence>
<accession>A0A9D4TXQ6</accession>
<evidence type="ECO:0000256" key="10">
    <source>
        <dbReference type="RuleBase" id="RU000304"/>
    </source>
</evidence>
<dbReference type="InterPro" id="IPR008271">
    <property type="entry name" value="Ser/Thr_kinase_AS"/>
</dbReference>